<name>A0ABS6RU09_9BACT</name>
<protein>
    <recommendedName>
        <fullName evidence="3">HNH nuclease domain-containing protein</fullName>
    </recommendedName>
</protein>
<gene>
    <name evidence="1" type="ORF">HWQ67_00815</name>
</gene>
<keyword evidence="2" id="KW-1185">Reference proteome</keyword>
<organism evidence="1 2">
    <name type="scientific">Candidatus Magnetobacterium casense</name>
    <dbReference type="NCBI Taxonomy" id="1455061"/>
    <lineage>
        <taxon>Bacteria</taxon>
        <taxon>Pseudomonadati</taxon>
        <taxon>Nitrospirota</taxon>
        <taxon>Thermodesulfovibrionia</taxon>
        <taxon>Thermodesulfovibrionales</taxon>
        <taxon>Candidatus Magnetobacteriaceae</taxon>
        <taxon>Candidatus Magnetobacterium</taxon>
    </lineage>
</organism>
<evidence type="ECO:0000313" key="1">
    <source>
        <dbReference type="EMBL" id="MBV6340115.1"/>
    </source>
</evidence>
<comment type="caution">
    <text evidence="1">The sequence shown here is derived from an EMBL/GenBank/DDBJ whole genome shotgun (WGS) entry which is preliminary data.</text>
</comment>
<dbReference type="RefSeq" id="WP_218250736.1">
    <property type="nucleotide sequence ID" value="NZ_JABXWD010000007.1"/>
</dbReference>
<reference evidence="1 2" key="1">
    <citation type="journal article" date="2020" name="J Geophys Res Biogeosci">
        <title>Magnetotaxis as an Adaptation to Enable Bacterial Shuttling of Microbial Sulfur and Sulfur Cycling Across Aquatic Oxic#Anoxic Interfaces.</title>
        <authorList>
            <person name="Li J."/>
            <person name="Liu P."/>
            <person name="Wang J."/>
            <person name="Roberts A.P."/>
            <person name="Pan Y."/>
        </authorList>
    </citation>
    <scope>NUCLEOTIDE SEQUENCE [LARGE SCALE GENOMIC DNA]</scope>
    <source>
        <strain evidence="1 2">MYR-1_YQ</strain>
    </source>
</reference>
<proteinExistence type="predicted"/>
<evidence type="ECO:0008006" key="3">
    <source>
        <dbReference type="Google" id="ProtNLM"/>
    </source>
</evidence>
<accession>A0ABS6RU09</accession>
<dbReference type="EMBL" id="JABXWD010000007">
    <property type="protein sequence ID" value="MBV6340115.1"/>
    <property type="molecule type" value="Genomic_DNA"/>
</dbReference>
<dbReference type="Proteomes" id="UP001196980">
    <property type="component" value="Unassembled WGS sequence"/>
</dbReference>
<sequence length="1625" mass="178464">MAEQQTAGAVPNFIPSPTLRNLLLTTGKMSPAWAQAIGALEGAGKPILPATTRFAPIPPENTFEPAQTQFGATGAIAPSSQAKLAALPAFLGGGRYVIDPQNPGKLIKSSRNTNPDLTAFLRGGLPSRLYEVDHIMPLWAGGDNTAQNKTVLTKPDHGRKSKVEAVVRQLYYSGKMSLREAQSELTTWQDKDINGIQLDEGGDLVAKDKTKAAEEKYKEWKSPPKVTLKGWWEALKAGTPGVAGEFAQATASGITGGWIPGGQYTYQDPEEQKQVEIARKVGVGVGTIMGFIGLGALVRGVASATGVSTMVKSSSLGKKLFNPEAMMTVRGIQIPGQSLLKAVEAAGLFGLQDIYAKHEQEDFSGRVGSFLSAVTLGGVVGGAGQSLKGFAGVAGATYMLSFMEGGDVEDSILSSAIMVGLHGLNFPQYKRAVNNIEKAATEKAIDFRTKYLTPEGLPPEGIGAFVKQKTAEWTRPKFSTDLEIKMGEENKIIFDRIFDSFQAGRIDAARVEQDIYSTVLSGRHLYKQNESVYSRLRDDLYDIMGVGEKLKEPANSTKISLEKFSVPRNAIAVAEKYPDLVALESPRITDLPALKHEAPSGTIQLTGVADFIDPKTTLNTREFINAIGEGQVRRGPGLGKPRILLLKSDLSWLLERVNQRMDVNAVTRGEAKPYGSPQKNVQAVGYVEGKGLLNLGFIPREWRIEDGPNSLNKNIRRMNFKKQGDENLGIPPFDAKTMNKNSIYDAMVRNKVDFVEAEVVKYGLAGEESGQPYVIIETTPQLWQEAVAQVKGEAIKIAEPPRAAAEYISKIELQGPQPSSIKEVGQAKVAELTSKIESFLAQAKASDNPAMLESDLNRTIGKVVDTKEAKDIVDGVKPVRINTIINWFDKAAKNGSITTEGAEYYKLLESFYRSLSTVNKGKFESVRLRAIEPEPIVTGEIPQKIGLQEAAAQQFPQLIRTGEQAGKRTIVTGKGKQEVFVTRAGAKLGKEVLSDGSYWLEQNIKKAGGKWTPVAQAGHKVEHLMLPDNGGYAGKIRIDGAVYTYPEAEMIYLGKNGLVAAKQEYKNLLTKRAEQPSKFTATDSKKMAEAKRKYLSLSDLAEQQKGNVGSMAPTPESVRLSDISNQAMKETLAPEPGSLPDKFDKFSKMIKGEGDKRRAQDIADAIERDNAINENPVTWGDQVLGEMSTEGNKLYNKAPLRIKTMVDNILVEGDAIRSAGKIKKGSKGFEAMLTRWENIRQGTTAGSDRFQVQTPETRIRMGKTKEQNPVNYEGATTINTLDRIMLEQDVKGIIKQFPELDNYRDEIADYLVLISRGQRGTEKAQNIENAVNDMLKKEGLEDMTLEELLKQADILLGEVPTTPTAFSQRGAQQRLALPETGILDKYYNLGKVAREPQFNTIATQLMNSGNTATDPKVKLFWKTVVDVLNKKFKGWYQPSKNVDQRALMAKQTSEYQEGSKMAGREKTIDARTWELEKAVKTQRFADLPAEIQTIIYNKQAQYPGVKIISSPADVSYNPATHYNIYRDLYKYTHGTEPEAYFPDMEQKAIREHEKKNLQSIAQVSAEEVFSLGTVPVKTEQQINETIISSVFHKVLGPMEDIAKLNDVGIKAVAEDFAQLLGRVIK</sequence>
<evidence type="ECO:0000313" key="2">
    <source>
        <dbReference type="Proteomes" id="UP001196980"/>
    </source>
</evidence>